<evidence type="ECO:0000259" key="6">
    <source>
        <dbReference type="PROSITE" id="PS51635"/>
    </source>
</evidence>
<comment type="caution">
    <text evidence="5">Lacks conserved residue(s) required for the propagation of feature annotation.</text>
</comment>
<dbReference type="PANTHER" id="PTHR14226:SF66">
    <property type="entry name" value="TRIACYLGLYCEROL LIPASE PTL2"/>
    <property type="match status" value="1"/>
</dbReference>
<proteinExistence type="inferred from homology"/>
<comment type="caution">
    <text evidence="7">The sequence shown here is derived from an EMBL/GenBank/DDBJ whole genome shotgun (WGS) entry which is preliminary data.</text>
</comment>
<feature type="domain" description="PNPLA" evidence="6">
    <location>
        <begin position="3"/>
        <end position="229"/>
    </location>
</feature>
<dbReference type="PROSITE" id="PS51635">
    <property type="entry name" value="PNPLA"/>
    <property type="match status" value="1"/>
</dbReference>
<comment type="similarity">
    <text evidence="1">Belongs to the PLPL family.</text>
</comment>
<evidence type="ECO:0000256" key="4">
    <source>
        <dbReference type="ARBA" id="ARBA00023098"/>
    </source>
</evidence>
<sequence length="433" mass="49052">MVFQKESGAALALYHFGVCDVLLKESPDRVSSLPHKTKTEGNLLPRIICGTSAGAAVAAWLCTRTNEEIREELRTDFLCKVFRGFSPNNWLWRFWNILKRGYIIHKKFYMCDVEVWEDSVFELYGDLTFLEAYQRTGRILNISLTRADRYEPALVLNYKNAPHVVIYSAVLASLSFPFLGLPFHLKEKLPAKSDDPENSSFTIVDSHEFEAAYFHDGSLRGDVPVGSLKDIWGTKFTIVSQVKAMSRRDMWQILNMVNVGNVALWRDAETGGGRDKEIGYVNPHVFPFCGLRAHGEAGIPINWRGRNGQWRAGFLLSGLELFFKENMRFLLRLIALLDLSPTCRGINCGSLALQSYIGDVTVHPSGLTFKHLKLANDPSQEDVEWYLRGGRQMTFPKLSFIVNRVRIDRALERLFKLLSSSESPPIASPHSVT</sequence>
<keyword evidence="2 5" id="KW-0378">Hydrolase</keyword>
<feature type="active site" description="Proton acceptor" evidence="5">
    <location>
        <position position="216"/>
    </location>
</feature>
<reference evidence="7 8" key="1">
    <citation type="journal article" date="2020" name="bioRxiv">
        <title>Metabolic contributions of an alphaproteobacterial endosymbiont in the apicomplexan Cardiosporidium cionae.</title>
        <authorList>
            <person name="Hunter E.S."/>
            <person name="Paight C.J."/>
            <person name="Lane C.E."/>
        </authorList>
    </citation>
    <scope>NUCLEOTIDE SEQUENCE [LARGE SCALE GENOMIC DNA]</scope>
    <source>
        <strain evidence="7">ESH_2018</strain>
    </source>
</reference>
<accession>A0ABQ7J776</accession>
<protein>
    <submittedName>
        <fullName evidence="7">Phospholipase, patatin family protein</fullName>
    </submittedName>
</protein>
<dbReference type="Gene3D" id="3.40.1090.10">
    <property type="entry name" value="Cytosolic phospholipase A2 catalytic domain"/>
    <property type="match status" value="2"/>
</dbReference>
<gene>
    <name evidence="7" type="ORF">IE077_003906</name>
</gene>
<dbReference type="SUPFAM" id="SSF52151">
    <property type="entry name" value="FabD/lysophospholipase-like"/>
    <property type="match status" value="1"/>
</dbReference>
<keyword evidence="3 5" id="KW-0442">Lipid degradation</keyword>
<keyword evidence="8" id="KW-1185">Reference proteome</keyword>
<dbReference type="InterPro" id="IPR002641">
    <property type="entry name" value="PNPLA_dom"/>
</dbReference>
<evidence type="ECO:0000256" key="2">
    <source>
        <dbReference type="ARBA" id="ARBA00022801"/>
    </source>
</evidence>
<name>A0ABQ7J776_9APIC</name>
<feature type="short sequence motif" description="GXSXG" evidence="5">
    <location>
        <begin position="50"/>
        <end position="54"/>
    </location>
</feature>
<evidence type="ECO:0000256" key="3">
    <source>
        <dbReference type="ARBA" id="ARBA00022963"/>
    </source>
</evidence>
<dbReference type="Proteomes" id="UP000823046">
    <property type="component" value="Unassembled WGS sequence"/>
</dbReference>
<dbReference type="EMBL" id="JADAQX010000582">
    <property type="protein sequence ID" value="KAF8819842.1"/>
    <property type="molecule type" value="Genomic_DNA"/>
</dbReference>
<dbReference type="PANTHER" id="PTHR14226">
    <property type="entry name" value="NEUROPATHY TARGET ESTERASE/SWISS CHEESE D.MELANOGASTER"/>
    <property type="match status" value="1"/>
</dbReference>
<keyword evidence="4 5" id="KW-0443">Lipid metabolism</keyword>
<evidence type="ECO:0000256" key="5">
    <source>
        <dbReference type="PROSITE-ProRule" id="PRU01161"/>
    </source>
</evidence>
<evidence type="ECO:0000256" key="1">
    <source>
        <dbReference type="ARBA" id="ARBA00006104"/>
    </source>
</evidence>
<organism evidence="7 8">
    <name type="scientific">Cardiosporidium cionae</name>
    <dbReference type="NCBI Taxonomy" id="476202"/>
    <lineage>
        <taxon>Eukaryota</taxon>
        <taxon>Sar</taxon>
        <taxon>Alveolata</taxon>
        <taxon>Apicomplexa</taxon>
        <taxon>Aconoidasida</taxon>
        <taxon>Nephromycida</taxon>
        <taxon>Cardiosporidium</taxon>
    </lineage>
</organism>
<dbReference type="InterPro" id="IPR050301">
    <property type="entry name" value="NTE"/>
</dbReference>
<feature type="active site" description="Nucleophile" evidence="5">
    <location>
        <position position="52"/>
    </location>
</feature>
<dbReference type="Pfam" id="PF01734">
    <property type="entry name" value="Patatin"/>
    <property type="match status" value="1"/>
</dbReference>
<evidence type="ECO:0000313" key="7">
    <source>
        <dbReference type="EMBL" id="KAF8819842.1"/>
    </source>
</evidence>
<dbReference type="InterPro" id="IPR016035">
    <property type="entry name" value="Acyl_Trfase/lysoPLipase"/>
</dbReference>
<evidence type="ECO:0000313" key="8">
    <source>
        <dbReference type="Proteomes" id="UP000823046"/>
    </source>
</evidence>